<protein>
    <recommendedName>
        <fullName evidence="4">t-SNARE coiled-coil homology domain-containing protein</fullName>
    </recommendedName>
</protein>
<name>A0ABR8UDD2_9BACL</name>
<evidence type="ECO:0000256" key="1">
    <source>
        <dbReference type="SAM" id="Coils"/>
    </source>
</evidence>
<comment type="caution">
    <text evidence="2">The sequence shown here is derived from an EMBL/GenBank/DDBJ whole genome shotgun (WGS) entry which is preliminary data.</text>
</comment>
<keyword evidence="3" id="KW-1185">Reference proteome</keyword>
<proteinExistence type="predicted"/>
<feature type="coiled-coil region" evidence="1">
    <location>
        <begin position="97"/>
        <end position="124"/>
    </location>
</feature>
<reference evidence="2 3" key="1">
    <citation type="submission" date="2020-08" db="EMBL/GenBank/DDBJ databases">
        <title>A Genomic Blueprint of the Chicken Gut Microbiome.</title>
        <authorList>
            <person name="Gilroy R."/>
            <person name="Ravi A."/>
            <person name="Getino M."/>
            <person name="Pursley I."/>
            <person name="Horton D.L."/>
            <person name="Alikhan N.-F."/>
            <person name="Baker D."/>
            <person name="Gharbi K."/>
            <person name="Hall N."/>
            <person name="Watson M."/>
            <person name="Adriaenssens E.M."/>
            <person name="Foster-Nyarko E."/>
            <person name="Jarju S."/>
            <person name="Secka A."/>
            <person name="Antonio M."/>
            <person name="Oren A."/>
            <person name="Chaudhuri R."/>
            <person name="La Ragione R.M."/>
            <person name="Hildebrand F."/>
            <person name="Pallen M.J."/>
        </authorList>
    </citation>
    <scope>NUCLEOTIDE SEQUENCE [LARGE SCALE GENOMIC DNA]</scope>
    <source>
        <strain evidence="2 3">Sa2YVA2</strain>
    </source>
</reference>
<evidence type="ECO:0000313" key="3">
    <source>
        <dbReference type="Proteomes" id="UP000626786"/>
    </source>
</evidence>
<dbReference type="Proteomes" id="UP000626786">
    <property type="component" value="Unassembled WGS sequence"/>
</dbReference>
<evidence type="ECO:0008006" key="4">
    <source>
        <dbReference type="Google" id="ProtNLM"/>
    </source>
</evidence>
<keyword evidence="1" id="KW-0175">Coiled coil</keyword>
<gene>
    <name evidence="2" type="ORF">H9649_15700</name>
</gene>
<dbReference type="RefSeq" id="WP_191695841.1">
    <property type="nucleotide sequence ID" value="NZ_JACSQN010000019.1"/>
</dbReference>
<sequence length="235" mass="27581">MGLFINKRVHADLYNEENSMQGSNQDVFRTDTFTQLVEEQRIAFDLVNEKHDELQKQLRKQTRIQADRWSATGLQLDSIIDNQMQHNQFELNVTESINRLNRLNEGLQADLDEKRRLNEEFVAKIETLTLVNNEFSERLEKIDGDQALLLSKMNSQIEQQHLFSETLNEQTKVQSNIAEKLEQQEGMLEKFALQLNFLRSVIFERTHFIADKIDNSFQLTTTYLSKLKDKAKKSE</sequence>
<accession>A0ABR8UDD2</accession>
<evidence type="ECO:0000313" key="2">
    <source>
        <dbReference type="EMBL" id="MBD7986016.1"/>
    </source>
</evidence>
<organism evidence="2 3">
    <name type="scientific">Sporosarcina quadrami</name>
    <dbReference type="NCBI Taxonomy" id="2762234"/>
    <lineage>
        <taxon>Bacteria</taxon>
        <taxon>Bacillati</taxon>
        <taxon>Bacillota</taxon>
        <taxon>Bacilli</taxon>
        <taxon>Bacillales</taxon>
        <taxon>Caryophanaceae</taxon>
        <taxon>Sporosarcina</taxon>
    </lineage>
</organism>
<dbReference type="EMBL" id="JACSQN010000019">
    <property type="protein sequence ID" value="MBD7986016.1"/>
    <property type="molecule type" value="Genomic_DNA"/>
</dbReference>